<name>A0A1I8EFI1_WUCBA</name>
<comment type="subcellular location">
    <subcellularLocation>
        <location evidence="1">Cytoplasm</location>
        <location evidence="1">Cytoskeleton</location>
    </subcellularLocation>
</comment>
<evidence type="ECO:0000256" key="6">
    <source>
        <dbReference type="ARBA" id="ARBA00034687"/>
    </source>
</evidence>
<comment type="similarity">
    <text evidence="2">Belongs to the dynactin subunits 5/6 family. Dynactin subunit 6 subfamily.</text>
</comment>
<dbReference type="STRING" id="6293.A0A1I8EFI1"/>
<dbReference type="GO" id="GO:0007052">
    <property type="term" value="P:mitotic spindle organization"/>
    <property type="evidence" value="ECO:0007669"/>
    <property type="project" value="TreeGrafter"/>
</dbReference>
<dbReference type="GO" id="GO:0005869">
    <property type="term" value="C:dynactin complex"/>
    <property type="evidence" value="ECO:0007669"/>
    <property type="project" value="InterPro"/>
</dbReference>
<evidence type="ECO:0000256" key="2">
    <source>
        <dbReference type="ARBA" id="ARBA00007719"/>
    </source>
</evidence>
<keyword evidence="4" id="KW-0963">Cytoplasm</keyword>
<dbReference type="Gene3D" id="2.160.10.10">
    <property type="entry name" value="Hexapeptide repeat proteins"/>
    <property type="match status" value="1"/>
</dbReference>
<dbReference type="PANTHER" id="PTHR13072:SF0">
    <property type="entry name" value="DYNACTIN SUBUNIT 6"/>
    <property type="match status" value="1"/>
</dbReference>
<reference evidence="7" key="1">
    <citation type="submission" date="2016-11" db="UniProtKB">
        <authorList>
            <consortium name="WormBaseParasite"/>
        </authorList>
    </citation>
    <scope>IDENTIFICATION</scope>
    <source>
        <strain evidence="7">pt0022</strain>
    </source>
</reference>
<evidence type="ECO:0000256" key="5">
    <source>
        <dbReference type="ARBA" id="ARBA00023212"/>
    </source>
</evidence>
<dbReference type="InterPro" id="IPR011004">
    <property type="entry name" value="Trimer_LpxA-like_sf"/>
</dbReference>
<proteinExistence type="inferred from homology"/>
<evidence type="ECO:0000256" key="4">
    <source>
        <dbReference type="ARBA" id="ARBA00022490"/>
    </source>
</evidence>
<dbReference type="CDD" id="cd04646">
    <property type="entry name" value="LbH_Dynactin_6"/>
    <property type="match status" value="1"/>
</dbReference>
<evidence type="ECO:0000313" key="7">
    <source>
        <dbReference type="WBParaSite" id="maker-PairedContig_1701-snap-gene-0.22-mRNA-1"/>
    </source>
</evidence>
<accession>A0A1I8EFI1</accession>
<evidence type="ECO:0000256" key="3">
    <source>
        <dbReference type="ARBA" id="ARBA00016573"/>
    </source>
</evidence>
<dbReference type="GO" id="GO:0070840">
    <property type="term" value="F:dynein complex binding"/>
    <property type="evidence" value="ECO:0007669"/>
    <property type="project" value="TreeGrafter"/>
</dbReference>
<dbReference type="AlphaFoldDB" id="A0A1I8EFI1"/>
<evidence type="ECO:0000256" key="1">
    <source>
        <dbReference type="ARBA" id="ARBA00004245"/>
    </source>
</evidence>
<dbReference type="PANTHER" id="PTHR13072">
    <property type="entry name" value="DYNACTIN 6"/>
    <property type="match status" value="1"/>
</dbReference>
<dbReference type="SUPFAM" id="SSF51161">
    <property type="entry name" value="Trimeric LpxA-like enzymes"/>
    <property type="match status" value="1"/>
</dbReference>
<comment type="function">
    <text evidence="6">Part of the dynactin complex that activates the molecular motor dynein for ultra-processive transport along microtubules.</text>
</comment>
<keyword evidence="5" id="KW-0206">Cytoskeleton</keyword>
<dbReference type="WBParaSite" id="maker-PairedContig_1701-snap-gene-0.22-mRNA-1">
    <property type="protein sequence ID" value="maker-PairedContig_1701-snap-gene-0.22-mRNA-1"/>
    <property type="gene ID" value="maker-PairedContig_1701-snap-gene-0.22"/>
</dbReference>
<protein>
    <recommendedName>
        <fullName evidence="3">Dynactin subunit 6</fullName>
    </recommendedName>
</protein>
<dbReference type="InterPro" id="IPR027777">
    <property type="entry name" value="DCTN6"/>
</dbReference>
<sequence>MENFTKLSDITENYTCFRPPLQAVTVKFTIASDAVVCKEAILEGDITIGSGTVVHPTAVIRATNGPIIIGENNNIEETCVIENLNDNGETLLIGRDNVFEIGSIVHAPKIGNNNVFGARCQVGPNTTVTQGCFIGTNCMAMLREELPENTVIYGKNNSRRVARDPPQIQTSQLEYLRKALERFHYLIKSS</sequence>
<organism evidence="7">
    <name type="scientific">Wuchereria bancrofti</name>
    <dbReference type="NCBI Taxonomy" id="6293"/>
    <lineage>
        <taxon>Eukaryota</taxon>
        <taxon>Metazoa</taxon>
        <taxon>Ecdysozoa</taxon>
        <taxon>Nematoda</taxon>
        <taxon>Chromadorea</taxon>
        <taxon>Rhabditida</taxon>
        <taxon>Spirurina</taxon>
        <taxon>Spiruromorpha</taxon>
        <taxon>Filarioidea</taxon>
        <taxon>Onchocercidae</taxon>
        <taxon>Wuchereria</taxon>
    </lineage>
</organism>